<dbReference type="RefSeq" id="WP_016576688.1">
    <property type="nucleotide sequence ID" value="NZ_BHXC01000001.1"/>
</dbReference>
<evidence type="ECO:0000313" key="3">
    <source>
        <dbReference type="EMBL" id="GCB87563.1"/>
    </source>
</evidence>
<dbReference type="InterPro" id="IPR052515">
    <property type="entry name" value="Gfo/Idh/MocA_Oxidoreductase"/>
</dbReference>
<dbReference type="SUPFAM" id="SSF51735">
    <property type="entry name" value="NAD(P)-binding Rossmann-fold domains"/>
    <property type="match status" value="1"/>
</dbReference>
<evidence type="ECO:0000259" key="1">
    <source>
        <dbReference type="Pfam" id="PF01408"/>
    </source>
</evidence>
<evidence type="ECO:0000259" key="2">
    <source>
        <dbReference type="Pfam" id="PF22725"/>
    </source>
</evidence>
<sequence length="370" mass="38993">MLRFGILGCGSIGGFLGRLLARPDGPLRERARLVAVAGRDPVRAHRLAAELGCEALAVPELLARTDIDAVAVCTPSGTHAELGTAALRAGKHVLVEKPVDVTPEAADRLIAAARHTGRTLGVISQHRFDPAAEVARAAIEDGTLGRITSVLIEVPLWRARSYYASGQWRGTRALDGGGALMNQAVHAVDLAQWLAGPVVEAAAHTGLLAHDGIEVEDVATASLKFADGALGALLATTAAYPGRPTRVAVNGERGSVVIDNDELAYFHTAREGERPTAYGAYGDGNQAADRCPPPREPPPRDRIGLLHQPHRDQLADFCDAVRTGRPPLVDGAAGRRAVAVVHAVYTSARTGRTVRLDESGNLTQDKGRTP</sequence>
<dbReference type="PANTHER" id="PTHR43249">
    <property type="entry name" value="UDP-N-ACETYL-2-AMINO-2-DEOXY-D-GLUCURONATE OXIDASE"/>
    <property type="match status" value="1"/>
</dbReference>
<proteinExistence type="predicted"/>
<dbReference type="PANTHER" id="PTHR43249:SF1">
    <property type="entry name" value="D-GLUCOSIDE 3-DEHYDROGENASE"/>
    <property type="match status" value="1"/>
</dbReference>
<gene>
    <name evidence="3" type="ORF">SALB_00214</name>
</gene>
<dbReference type="Gene3D" id="3.30.360.10">
    <property type="entry name" value="Dihydrodipicolinate Reductase, domain 2"/>
    <property type="match status" value="1"/>
</dbReference>
<dbReference type="EMBL" id="BHXC01000001">
    <property type="protein sequence ID" value="GCB87563.1"/>
    <property type="molecule type" value="Genomic_DNA"/>
</dbReference>
<dbReference type="Pfam" id="PF22725">
    <property type="entry name" value="GFO_IDH_MocA_C3"/>
    <property type="match status" value="1"/>
</dbReference>
<dbReference type="InterPro" id="IPR036291">
    <property type="entry name" value="NAD(P)-bd_dom_sf"/>
</dbReference>
<dbReference type="Proteomes" id="UP000288351">
    <property type="component" value="Unassembled WGS sequence"/>
</dbReference>
<dbReference type="Pfam" id="PF01408">
    <property type="entry name" value="GFO_IDH_MocA"/>
    <property type="match status" value="1"/>
</dbReference>
<protein>
    <submittedName>
        <fullName evidence="3">Dehydrogenase</fullName>
    </submittedName>
</protein>
<dbReference type="AlphaFoldDB" id="A0A401QQJ2"/>
<organism evidence="3 4">
    <name type="scientific">Streptomyces noursei</name>
    <name type="common">Streptomyces albulus</name>
    <dbReference type="NCBI Taxonomy" id="1971"/>
    <lineage>
        <taxon>Bacteria</taxon>
        <taxon>Bacillati</taxon>
        <taxon>Actinomycetota</taxon>
        <taxon>Actinomycetes</taxon>
        <taxon>Kitasatosporales</taxon>
        <taxon>Streptomycetaceae</taxon>
        <taxon>Streptomyces</taxon>
    </lineage>
</organism>
<dbReference type="SUPFAM" id="SSF55347">
    <property type="entry name" value="Glyceraldehyde-3-phosphate dehydrogenase-like, C-terminal domain"/>
    <property type="match status" value="1"/>
</dbReference>
<dbReference type="GO" id="GO:0000166">
    <property type="term" value="F:nucleotide binding"/>
    <property type="evidence" value="ECO:0007669"/>
    <property type="project" value="InterPro"/>
</dbReference>
<reference evidence="3 4" key="1">
    <citation type="journal article" date="2019" name="Microbiol. Resour. Announc.">
        <title>Draft Genome Sequence of the Most Traditional epsilon-Poly-l-Lysine Producer, Streptomyces albulus NBRC14147.</title>
        <authorList>
            <person name="Yamanaka K."/>
            <person name="Hamano Y."/>
        </authorList>
    </citation>
    <scope>NUCLEOTIDE SEQUENCE [LARGE SCALE GENOMIC DNA]</scope>
    <source>
        <strain evidence="3 4">NBRC 14147</strain>
    </source>
</reference>
<feature type="domain" description="GFO/IDH/MocA-like oxidoreductase" evidence="2">
    <location>
        <begin position="135"/>
        <end position="256"/>
    </location>
</feature>
<accession>A0A401QQJ2</accession>
<comment type="caution">
    <text evidence="3">The sequence shown here is derived from an EMBL/GenBank/DDBJ whole genome shotgun (WGS) entry which is preliminary data.</text>
</comment>
<dbReference type="InterPro" id="IPR055170">
    <property type="entry name" value="GFO_IDH_MocA-like_dom"/>
</dbReference>
<evidence type="ECO:0000313" key="4">
    <source>
        <dbReference type="Proteomes" id="UP000288351"/>
    </source>
</evidence>
<name>A0A401QQJ2_STRNR</name>
<dbReference type="InterPro" id="IPR000683">
    <property type="entry name" value="Gfo/Idh/MocA-like_OxRdtase_N"/>
</dbReference>
<dbReference type="Gene3D" id="3.40.50.720">
    <property type="entry name" value="NAD(P)-binding Rossmann-like Domain"/>
    <property type="match status" value="1"/>
</dbReference>
<feature type="domain" description="Gfo/Idh/MocA-like oxidoreductase N-terminal" evidence="1">
    <location>
        <begin position="2"/>
        <end position="122"/>
    </location>
</feature>